<accession>A0ABP9UIZ7</accession>
<proteinExistence type="predicted"/>
<feature type="transmembrane region" description="Helical" evidence="1">
    <location>
        <begin position="154"/>
        <end position="179"/>
    </location>
</feature>
<name>A0ABP9UIZ7_9BACT</name>
<dbReference type="EMBL" id="BAABRI010000004">
    <property type="protein sequence ID" value="GAA5481613.1"/>
    <property type="molecule type" value="Genomic_DNA"/>
</dbReference>
<dbReference type="Proteomes" id="UP001476282">
    <property type="component" value="Unassembled WGS sequence"/>
</dbReference>
<keyword evidence="3" id="KW-1185">Reference proteome</keyword>
<organism evidence="2 3">
    <name type="scientific">Haloferula sargassicola</name>
    <dbReference type="NCBI Taxonomy" id="490096"/>
    <lineage>
        <taxon>Bacteria</taxon>
        <taxon>Pseudomonadati</taxon>
        <taxon>Verrucomicrobiota</taxon>
        <taxon>Verrucomicrobiia</taxon>
        <taxon>Verrucomicrobiales</taxon>
        <taxon>Verrucomicrobiaceae</taxon>
        <taxon>Haloferula</taxon>
    </lineage>
</organism>
<keyword evidence="1" id="KW-1133">Transmembrane helix</keyword>
<feature type="transmembrane region" description="Helical" evidence="1">
    <location>
        <begin position="231"/>
        <end position="251"/>
    </location>
</feature>
<feature type="transmembrane region" description="Helical" evidence="1">
    <location>
        <begin position="71"/>
        <end position="95"/>
    </location>
</feature>
<evidence type="ECO:0000313" key="2">
    <source>
        <dbReference type="EMBL" id="GAA5481613.1"/>
    </source>
</evidence>
<keyword evidence="1" id="KW-0812">Transmembrane</keyword>
<protein>
    <submittedName>
        <fullName evidence="2">Lipid II flippase Amj</fullName>
    </submittedName>
</protein>
<dbReference type="RefSeq" id="WP_353565765.1">
    <property type="nucleotide sequence ID" value="NZ_BAABRI010000004.1"/>
</dbReference>
<comment type="caution">
    <text evidence="2">The sequence shown here is derived from an EMBL/GenBank/DDBJ whole genome shotgun (WGS) entry which is preliminary data.</text>
</comment>
<dbReference type="Pfam" id="PF10997">
    <property type="entry name" value="Amj"/>
    <property type="match status" value="1"/>
</dbReference>
<gene>
    <name evidence="2" type="primary">amj</name>
    <name evidence="2" type="ORF">Hsar01_00824</name>
</gene>
<evidence type="ECO:0000256" key="1">
    <source>
        <dbReference type="SAM" id="Phobius"/>
    </source>
</evidence>
<feature type="transmembrane region" description="Helical" evidence="1">
    <location>
        <begin position="191"/>
        <end position="211"/>
    </location>
</feature>
<dbReference type="InterPro" id="IPR021260">
    <property type="entry name" value="Amj"/>
</dbReference>
<reference evidence="2 3" key="1">
    <citation type="submission" date="2024-02" db="EMBL/GenBank/DDBJ databases">
        <title>Haloferula sargassicola NBRC 104335.</title>
        <authorList>
            <person name="Ichikawa N."/>
            <person name="Katano-Makiyama Y."/>
            <person name="Hidaka K."/>
        </authorList>
    </citation>
    <scope>NUCLEOTIDE SEQUENCE [LARGE SCALE GENOMIC DNA]</scope>
    <source>
        <strain evidence="2 3">NBRC 104335</strain>
    </source>
</reference>
<keyword evidence="1" id="KW-0472">Membrane</keyword>
<evidence type="ECO:0000313" key="3">
    <source>
        <dbReference type="Proteomes" id="UP001476282"/>
    </source>
</evidence>
<sequence length="267" mass="28232">MSILLLCAFLGITHLVSTLSYGVRIAGARTGKIAFCLSLFNLLVLVSRSANTLLTPSLSKRVESQLDGSAATLAGDFHALITASSVATLIGIVAIPSFQRYISAMVSAFDRFPSIGRLTFHAFSPAGWLAMREAWSLPSRDNLSFLSPEKRLPWGIFLLNVGGSALLTTGVLSSLYAGVYAPELRMTTGQLSAVVNFLGTILLFAFVDPYLSYITDSAAAGSTDTDSKLRAAVLGMGVSRLIGTVLAHALLTPGARLIAWIAHLIPG</sequence>